<accession>A0ABS5Z9X8</accession>
<organism evidence="8 9">
    <name type="scientific">Zooshikella harenae</name>
    <dbReference type="NCBI Taxonomy" id="2827238"/>
    <lineage>
        <taxon>Bacteria</taxon>
        <taxon>Pseudomonadati</taxon>
        <taxon>Pseudomonadota</taxon>
        <taxon>Gammaproteobacteria</taxon>
        <taxon>Oceanospirillales</taxon>
        <taxon>Zooshikellaceae</taxon>
        <taxon>Zooshikella</taxon>
    </lineage>
</organism>
<evidence type="ECO:0000256" key="6">
    <source>
        <dbReference type="RuleBase" id="RU364082"/>
    </source>
</evidence>
<evidence type="ECO:0000256" key="5">
    <source>
        <dbReference type="ARBA" id="ARBA00048200"/>
    </source>
</evidence>
<dbReference type="Gene3D" id="3.40.50.720">
    <property type="entry name" value="NAD(P)-binding Rossmann-like Domain"/>
    <property type="match status" value="1"/>
</dbReference>
<evidence type="ECO:0000313" key="8">
    <source>
        <dbReference type="EMBL" id="MBU2710861.1"/>
    </source>
</evidence>
<protein>
    <recommendedName>
        <fullName evidence="4 6">dTDP-4-dehydrorhamnose reductase</fullName>
        <ecNumber evidence="3 6">1.1.1.133</ecNumber>
    </recommendedName>
</protein>
<proteinExistence type="inferred from homology"/>
<dbReference type="NCBIfam" id="TIGR01214">
    <property type="entry name" value="rmlD"/>
    <property type="match status" value="1"/>
</dbReference>
<dbReference type="InterPro" id="IPR029903">
    <property type="entry name" value="RmlD-like-bd"/>
</dbReference>
<name>A0ABS5Z9X8_9GAMM</name>
<comment type="similarity">
    <text evidence="2 6">Belongs to the dTDP-4-dehydrorhamnose reductase family.</text>
</comment>
<dbReference type="Pfam" id="PF04321">
    <property type="entry name" value="RmlD_sub_bind"/>
    <property type="match status" value="1"/>
</dbReference>
<evidence type="ECO:0000256" key="1">
    <source>
        <dbReference type="ARBA" id="ARBA00004781"/>
    </source>
</evidence>
<dbReference type="InterPro" id="IPR036291">
    <property type="entry name" value="NAD(P)-bd_dom_sf"/>
</dbReference>
<comment type="cofactor">
    <cofactor evidence="6">
        <name>Mg(2+)</name>
        <dbReference type="ChEBI" id="CHEBI:18420"/>
    </cofactor>
    <text evidence="6">Binds 1 Mg(2+) ion per monomer.</text>
</comment>
<dbReference type="Proteomes" id="UP000690515">
    <property type="component" value="Unassembled WGS sequence"/>
</dbReference>
<gene>
    <name evidence="8" type="primary">rfbD</name>
    <name evidence="8" type="ORF">KCG35_07300</name>
</gene>
<dbReference type="PANTHER" id="PTHR10491:SF4">
    <property type="entry name" value="METHIONINE ADENOSYLTRANSFERASE 2 SUBUNIT BETA"/>
    <property type="match status" value="1"/>
</dbReference>
<dbReference type="RefSeq" id="WP_215819028.1">
    <property type="nucleotide sequence ID" value="NZ_JAGSOY010000012.1"/>
</dbReference>
<evidence type="ECO:0000259" key="7">
    <source>
        <dbReference type="Pfam" id="PF04321"/>
    </source>
</evidence>
<dbReference type="EMBL" id="JAGSOY010000012">
    <property type="protein sequence ID" value="MBU2710861.1"/>
    <property type="molecule type" value="Genomic_DNA"/>
</dbReference>
<sequence length="297" mass="33746">MNKKILLTGADGQLGQSILRESSKFPSFTFIPTDQHNLDITNPQEVNSELDKIKPDYIINTAAYTNVDSAESDYDTALAINSTAVHNLAVECKKRGIFLVHFSTDYVFSGEKKEPYNTHDKCAPLNVYGKTKWLGEQAINTIAPQGKIIRTSWLFSIFNRNFVKTIIEKASAHKEIRVISDQLGQPTSAHDLAYFTLFSILQSKNDKMDTIHFSNQGACSWYELAKEIVEEYYRLNLLDYMPRVMSTSTNELTQKATRPAMSVLSTKKTEDVYNIVIRDWRSSLSDVLITLSFSRMK</sequence>
<keyword evidence="9" id="KW-1185">Reference proteome</keyword>
<evidence type="ECO:0000256" key="4">
    <source>
        <dbReference type="ARBA" id="ARBA00017099"/>
    </source>
</evidence>
<evidence type="ECO:0000256" key="3">
    <source>
        <dbReference type="ARBA" id="ARBA00012929"/>
    </source>
</evidence>
<comment type="pathway">
    <text evidence="1 6">Carbohydrate biosynthesis; dTDP-L-rhamnose biosynthesis.</text>
</comment>
<comment type="caution">
    <text evidence="8">The sequence shown here is derived from an EMBL/GenBank/DDBJ whole genome shotgun (WGS) entry which is preliminary data.</text>
</comment>
<dbReference type="EC" id="1.1.1.133" evidence="3 6"/>
<evidence type="ECO:0000256" key="2">
    <source>
        <dbReference type="ARBA" id="ARBA00010944"/>
    </source>
</evidence>
<comment type="function">
    <text evidence="6">Catalyzes the reduction of dTDP-6-deoxy-L-lyxo-4-hexulose to yield dTDP-L-rhamnose.</text>
</comment>
<dbReference type="GO" id="GO:0008831">
    <property type="term" value="F:dTDP-4-dehydrorhamnose reductase activity"/>
    <property type="evidence" value="ECO:0007669"/>
    <property type="project" value="UniProtKB-EC"/>
</dbReference>
<dbReference type="Gene3D" id="3.90.25.10">
    <property type="entry name" value="UDP-galactose 4-epimerase, domain 1"/>
    <property type="match status" value="1"/>
</dbReference>
<dbReference type="InterPro" id="IPR005913">
    <property type="entry name" value="dTDP_dehydrorham_reduct"/>
</dbReference>
<keyword evidence="6 8" id="KW-0560">Oxidoreductase</keyword>
<feature type="domain" description="RmlD-like substrate binding" evidence="7">
    <location>
        <begin position="4"/>
        <end position="289"/>
    </location>
</feature>
<dbReference type="PANTHER" id="PTHR10491">
    <property type="entry name" value="DTDP-4-DEHYDRORHAMNOSE REDUCTASE"/>
    <property type="match status" value="1"/>
</dbReference>
<comment type="catalytic activity">
    <reaction evidence="5 6">
        <text>dTDP-beta-L-rhamnose + NADP(+) = dTDP-4-dehydro-beta-L-rhamnose + NADPH + H(+)</text>
        <dbReference type="Rhea" id="RHEA:21796"/>
        <dbReference type="ChEBI" id="CHEBI:15378"/>
        <dbReference type="ChEBI" id="CHEBI:57510"/>
        <dbReference type="ChEBI" id="CHEBI:57783"/>
        <dbReference type="ChEBI" id="CHEBI:58349"/>
        <dbReference type="ChEBI" id="CHEBI:62830"/>
        <dbReference type="EC" id="1.1.1.133"/>
    </reaction>
</comment>
<evidence type="ECO:0000313" key="9">
    <source>
        <dbReference type="Proteomes" id="UP000690515"/>
    </source>
</evidence>
<dbReference type="SUPFAM" id="SSF51735">
    <property type="entry name" value="NAD(P)-binding Rossmann-fold domains"/>
    <property type="match status" value="1"/>
</dbReference>
<dbReference type="CDD" id="cd05254">
    <property type="entry name" value="dTDP_HR_like_SDR_e"/>
    <property type="match status" value="1"/>
</dbReference>
<keyword evidence="6" id="KW-0521">NADP</keyword>
<reference evidence="8 9" key="1">
    <citation type="submission" date="2021-04" db="EMBL/GenBank/DDBJ databases">
        <authorList>
            <person name="Pira H."/>
            <person name="Risdian C."/>
            <person name="Wink J."/>
        </authorList>
    </citation>
    <scope>NUCLEOTIDE SEQUENCE [LARGE SCALE GENOMIC DNA]</scope>
    <source>
        <strain evidence="8 9">WH53</strain>
    </source>
</reference>